<comment type="pathway">
    <text evidence="1">Cofactor biosynthesis; molybdopterin biosynthesis.</text>
</comment>
<keyword evidence="2" id="KW-0547">Nucleotide-binding</keyword>
<dbReference type="InterPro" id="IPR012675">
    <property type="entry name" value="Beta-grasp_dom_sf"/>
</dbReference>
<dbReference type="SUPFAM" id="SSF54285">
    <property type="entry name" value="MoaD/ThiS"/>
    <property type="match status" value="1"/>
</dbReference>
<dbReference type="InterPro" id="IPR010038">
    <property type="entry name" value="MoaD_arc-typ"/>
</dbReference>
<evidence type="ECO:0000256" key="8">
    <source>
        <dbReference type="ARBA" id="ARBA00075076"/>
    </source>
</evidence>
<dbReference type="InterPro" id="IPR044672">
    <property type="entry name" value="MOCS2A"/>
</dbReference>
<comment type="subunit">
    <text evidence="7">Heterotetramer of 2 MoaD subunits and 2 MoaE subunits. Forms a stable heterotetrameric complex of 2 MoaD and 2 MoeB during adenylation of MoaD by MoeB. During catalysis MoaD shuttles between the two heterotetrameric complexes.</text>
</comment>
<dbReference type="UniPathway" id="UPA00344"/>
<dbReference type="RefSeq" id="WP_061948596.1">
    <property type="nucleotide sequence ID" value="NZ_LTAO01000012.1"/>
</dbReference>
<dbReference type="STRING" id="519424.AZF04_06030"/>
<keyword evidence="14" id="KW-1185">Reference proteome</keyword>
<evidence type="ECO:0000256" key="7">
    <source>
        <dbReference type="ARBA" id="ARBA00063099"/>
    </source>
</evidence>
<dbReference type="CDD" id="cd00754">
    <property type="entry name" value="Ubl_MoaD"/>
    <property type="match status" value="1"/>
</dbReference>
<evidence type="ECO:0000256" key="4">
    <source>
        <dbReference type="ARBA" id="ARBA00024200"/>
    </source>
</evidence>
<evidence type="ECO:0000256" key="9">
    <source>
        <dbReference type="ARBA" id="ARBA00076711"/>
    </source>
</evidence>
<evidence type="ECO:0000256" key="5">
    <source>
        <dbReference type="ARBA" id="ARBA00024247"/>
    </source>
</evidence>
<dbReference type="OrthoDB" id="9801945at2"/>
<organism evidence="13 14">
    <name type="scientific">Alkalihalobacillus trypoxylicola</name>
    <dbReference type="NCBI Taxonomy" id="519424"/>
    <lineage>
        <taxon>Bacteria</taxon>
        <taxon>Bacillati</taxon>
        <taxon>Bacillota</taxon>
        <taxon>Bacilli</taxon>
        <taxon>Bacillales</taxon>
        <taxon>Bacillaceae</taxon>
        <taxon>Alkalihalobacillus</taxon>
    </lineage>
</organism>
<dbReference type="NCBIfam" id="TIGR01682">
    <property type="entry name" value="moaD"/>
    <property type="match status" value="1"/>
</dbReference>
<comment type="function">
    <text evidence="6">Involved in sulfur transfer in the conversion of molybdopterin precursor Z to molybdopterin.</text>
</comment>
<dbReference type="NCBIfam" id="TIGR01687">
    <property type="entry name" value="moaD_arch"/>
    <property type="match status" value="1"/>
</dbReference>
<dbReference type="GO" id="GO:1990133">
    <property type="term" value="C:molybdopterin adenylyltransferase complex"/>
    <property type="evidence" value="ECO:0007669"/>
    <property type="project" value="TreeGrafter"/>
</dbReference>
<dbReference type="Proteomes" id="UP000075806">
    <property type="component" value="Unassembled WGS sequence"/>
</dbReference>
<dbReference type="GO" id="GO:0006777">
    <property type="term" value="P:Mo-molybdopterin cofactor biosynthetic process"/>
    <property type="evidence" value="ECO:0007669"/>
    <property type="project" value="UniProtKB-KW"/>
</dbReference>
<evidence type="ECO:0000256" key="10">
    <source>
        <dbReference type="ARBA" id="ARBA00077809"/>
    </source>
</evidence>
<comment type="similarity">
    <text evidence="4">Belongs to the MoaD family.</text>
</comment>
<evidence type="ECO:0000256" key="6">
    <source>
        <dbReference type="ARBA" id="ARBA00054425"/>
    </source>
</evidence>
<sequence length="78" mass="8601">MINVLLFAELREQAGVSSIEIDGHGKKLSQIINILKKNYPELIINSDTMLAVNEEYADEDRMVFKGDQVALIPPVSGG</sequence>
<evidence type="ECO:0000256" key="12">
    <source>
        <dbReference type="ARBA" id="ARBA00078992"/>
    </source>
</evidence>
<name>A0A162EDA4_9BACI</name>
<dbReference type="FunFam" id="3.10.20.30:FF:000010">
    <property type="entry name" value="Molybdopterin synthase sulfur carrier subunit"/>
    <property type="match status" value="1"/>
</dbReference>
<evidence type="ECO:0000256" key="2">
    <source>
        <dbReference type="ARBA" id="ARBA00022741"/>
    </source>
</evidence>
<dbReference type="PANTHER" id="PTHR33359:SF1">
    <property type="entry name" value="MOLYBDOPTERIN SYNTHASE SULFUR CARRIER SUBUNIT"/>
    <property type="match status" value="1"/>
</dbReference>
<protein>
    <recommendedName>
        <fullName evidence="5">Molybdopterin synthase sulfur carrier subunit</fullName>
    </recommendedName>
    <alternativeName>
        <fullName evidence="11">MPT synthase subunit 1</fullName>
    </alternativeName>
    <alternativeName>
        <fullName evidence="8">Molybdenum cofactor biosynthesis protein D</fullName>
    </alternativeName>
    <alternativeName>
        <fullName evidence="10">Molybdopterin-converting factor small subunit</fullName>
    </alternativeName>
    <alternativeName>
        <fullName evidence="9">Molybdopterin-converting factor subunit 1</fullName>
    </alternativeName>
    <alternativeName>
        <fullName evidence="12">Sulfur carrier protein MoaD</fullName>
    </alternativeName>
</protein>
<dbReference type="EMBL" id="LTAO01000012">
    <property type="protein sequence ID" value="KYG32320.1"/>
    <property type="molecule type" value="Genomic_DNA"/>
</dbReference>
<dbReference type="Gene3D" id="3.10.20.30">
    <property type="match status" value="1"/>
</dbReference>
<evidence type="ECO:0000256" key="3">
    <source>
        <dbReference type="ARBA" id="ARBA00023150"/>
    </source>
</evidence>
<keyword evidence="3" id="KW-0501">Molybdenum cofactor biosynthesis</keyword>
<evidence type="ECO:0000256" key="11">
    <source>
        <dbReference type="ARBA" id="ARBA00078020"/>
    </source>
</evidence>
<evidence type="ECO:0000313" key="13">
    <source>
        <dbReference type="EMBL" id="KYG32320.1"/>
    </source>
</evidence>
<dbReference type="InterPro" id="IPR016155">
    <property type="entry name" value="Mopterin_synth/thiamin_S_b"/>
</dbReference>
<reference evidence="13" key="1">
    <citation type="submission" date="2016-02" db="EMBL/GenBank/DDBJ databases">
        <title>Genome sequence of Bacillus trypoxylicola KCTC 13244(T).</title>
        <authorList>
            <person name="Jeong H."/>
            <person name="Park S.-H."/>
            <person name="Choi S.-K."/>
        </authorList>
    </citation>
    <scope>NUCLEOTIDE SEQUENCE [LARGE SCALE GENOMIC DNA]</scope>
    <source>
        <strain evidence="13">KCTC 13244</strain>
    </source>
</reference>
<evidence type="ECO:0000256" key="1">
    <source>
        <dbReference type="ARBA" id="ARBA00005046"/>
    </source>
</evidence>
<gene>
    <name evidence="13" type="ORF">AZF04_06030</name>
</gene>
<dbReference type="AlphaFoldDB" id="A0A162EDA4"/>
<evidence type="ECO:0000313" key="14">
    <source>
        <dbReference type="Proteomes" id="UP000075806"/>
    </source>
</evidence>
<accession>A0A162EDA4</accession>
<dbReference type="InterPro" id="IPR003749">
    <property type="entry name" value="ThiS/MoaD-like"/>
</dbReference>
<dbReference type="PANTHER" id="PTHR33359">
    <property type="entry name" value="MOLYBDOPTERIN SYNTHASE SULFUR CARRIER SUBUNIT"/>
    <property type="match status" value="1"/>
</dbReference>
<dbReference type="Pfam" id="PF02597">
    <property type="entry name" value="ThiS"/>
    <property type="match status" value="1"/>
</dbReference>
<dbReference type="GO" id="GO:0000166">
    <property type="term" value="F:nucleotide binding"/>
    <property type="evidence" value="ECO:0007669"/>
    <property type="project" value="UniProtKB-KW"/>
</dbReference>
<proteinExistence type="inferred from homology"/>
<comment type="caution">
    <text evidence="13">The sequence shown here is derived from an EMBL/GenBank/DDBJ whole genome shotgun (WGS) entry which is preliminary data.</text>
</comment>